<dbReference type="InterPro" id="IPR023787">
    <property type="entry name" value="T3SS_YcgR"/>
</dbReference>
<dbReference type="Pfam" id="PF07317">
    <property type="entry name" value="PilZN"/>
    <property type="match status" value="1"/>
</dbReference>
<keyword evidence="7" id="KW-0969">Cilium</keyword>
<dbReference type="HAMAP" id="MF_01457">
    <property type="entry name" value="YcgR"/>
    <property type="match status" value="1"/>
</dbReference>
<keyword evidence="1 4" id="KW-0973">c-di-GMP</keyword>
<reference evidence="7 8" key="1">
    <citation type="submission" date="2023-04" db="EMBL/GenBank/DDBJ databases">
        <title>Luteimonas endophyticus RD2P54.</title>
        <authorList>
            <person name="Sun J.-Q."/>
        </authorList>
    </citation>
    <scope>NUCLEOTIDE SEQUENCE [LARGE SCALE GENOMIC DNA]</scope>
    <source>
        <strain evidence="7 8">RD2P54</strain>
    </source>
</reference>
<dbReference type="InterPro" id="IPR009875">
    <property type="entry name" value="PilZ_domain"/>
</dbReference>
<keyword evidence="7" id="KW-0282">Flagellum</keyword>
<evidence type="ECO:0000256" key="4">
    <source>
        <dbReference type="HAMAP-Rule" id="MF_01457"/>
    </source>
</evidence>
<comment type="subcellular location">
    <subcellularLocation>
        <location evidence="4">Bacterial flagellum basal body</location>
    </subcellularLocation>
</comment>
<evidence type="ECO:0000256" key="3">
    <source>
        <dbReference type="ARBA" id="ARBA00023143"/>
    </source>
</evidence>
<evidence type="ECO:0000256" key="2">
    <source>
        <dbReference type="ARBA" id="ARBA00022741"/>
    </source>
</evidence>
<dbReference type="Gene3D" id="2.30.110.10">
    <property type="entry name" value="Electron Transport, Fmn-binding Protein, Chain A"/>
    <property type="match status" value="1"/>
</dbReference>
<comment type="subunit">
    <text evidence="4">Monomer. Interacts with the flagellar basal bodies.</text>
</comment>
<comment type="similarity">
    <text evidence="4">Belongs to the YcgR family.</text>
</comment>
<sequence>MQGCSESPSTGADAGVDPDERFALSDPLRVRQVLQSLIDGRALISAHVPGRSHAFPTAIIELGTEGDWLLLDGSAQGAINRSLREAPHLSCAGQIDRVGVRFRLCGQRQIEVDGRVAFRTPLPDAVVYLQRRELFRLETPAADPPSCLIRCRQDEGAVLEAEYRVSDISVGGIAITVLEEAIEFELRQRHRDCELRLPGMAPTAIQVEVRSVSMQTQANGAAVRRIGMAFTTLPRGADVAIQRYILQVERQRIARRNGLL</sequence>
<dbReference type="RefSeq" id="WP_280572118.1">
    <property type="nucleotide sequence ID" value="NZ_JARXRM010000006.1"/>
</dbReference>
<proteinExistence type="inferred from homology"/>
<comment type="function">
    <text evidence="4">Acts as a flagellar brake, regulating swimming and swarming in a bis-(3'-5') cyclic diguanylic acid (c-di-GMP)-dependent manner. Binds 1 c-di-GMP dimer per subunit. Increasing levels of c-di-GMP lead to decreased motility.</text>
</comment>
<dbReference type="InterPro" id="IPR012349">
    <property type="entry name" value="Split_barrel_FMN-bd"/>
</dbReference>
<organism evidence="7 8">
    <name type="scientific">Luteimonas endophytica</name>
    <dbReference type="NCBI Taxonomy" id="3042023"/>
    <lineage>
        <taxon>Bacteria</taxon>
        <taxon>Pseudomonadati</taxon>
        <taxon>Pseudomonadota</taxon>
        <taxon>Gammaproteobacteria</taxon>
        <taxon>Lysobacterales</taxon>
        <taxon>Lysobacteraceae</taxon>
        <taxon>Luteimonas</taxon>
    </lineage>
</organism>
<dbReference type="Gene3D" id="2.40.10.220">
    <property type="entry name" value="predicted glycosyltransferase like domains"/>
    <property type="match status" value="1"/>
</dbReference>
<dbReference type="Proteomes" id="UP001156940">
    <property type="component" value="Unassembled WGS sequence"/>
</dbReference>
<evidence type="ECO:0000313" key="7">
    <source>
        <dbReference type="EMBL" id="MDH5821416.1"/>
    </source>
</evidence>
<name>A0ABT6J3M1_9GAMM</name>
<protein>
    <recommendedName>
        <fullName evidence="4">Flagellar brake protein YcgR</fullName>
    </recommendedName>
    <alternativeName>
        <fullName evidence="4">Cyclic di-GMP binding protein YcgR</fullName>
    </alternativeName>
</protein>
<dbReference type="InterPro" id="IPR009926">
    <property type="entry name" value="T3SS_YcgR_PilZN"/>
</dbReference>
<gene>
    <name evidence="4" type="primary">ycgR</name>
    <name evidence="7" type="ORF">QFW77_00205</name>
</gene>
<evidence type="ECO:0000256" key="1">
    <source>
        <dbReference type="ARBA" id="ARBA00022636"/>
    </source>
</evidence>
<evidence type="ECO:0000259" key="6">
    <source>
        <dbReference type="Pfam" id="PF07317"/>
    </source>
</evidence>
<dbReference type="Pfam" id="PF07238">
    <property type="entry name" value="PilZ"/>
    <property type="match status" value="1"/>
</dbReference>
<feature type="domain" description="PilZ" evidence="5">
    <location>
        <begin position="130"/>
        <end position="247"/>
    </location>
</feature>
<keyword evidence="3 4" id="KW-0975">Bacterial flagellum</keyword>
<keyword evidence="8" id="KW-1185">Reference proteome</keyword>
<comment type="caution">
    <text evidence="7">The sequence shown here is derived from an EMBL/GenBank/DDBJ whole genome shotgun (WGS) entry which is preliminary data.</text>
</comment>
<keyword evidence="7" id="KW-0966">Cell projection</keyword>
<accession>A0ABT6J3M1</accession>
<evidence type="ECO:0000313" key="8">
    <source>
        <dbReference type="Proteomes" id="UP001156940"/>
    </source>
</evidence>
<dbReference type="EMBL" id="JARXRM010000006">
    <property type="protein sequence ID" value="MDH5821416.1"/>
    <property type="molecule type" value="Genomic_DNA"/>
</dbReference>
<keyword evidence="2 4" id="KW-0547">Nucleotide-binding</keyword>
<evidence type="ECO:0000259" key="5">
    <source>
        <dbReference type="Pfam" id="PF07238"/>
    </source>
</evidence>
<feature type="domain" description="Type III secretion system flagellar brake protein YcgR PilZN" evidence="6">
    <location>
        <begin position="22"/>
        <end position="127"/>
    </location>
</feature>